<dbReference type="Proteomes" id="UP000007842">
    <property type="component" value="Chromosome"/>
</dbReference>
<proteinExistence type="predicted"/>
<dbReference type="AlphaFoldDB" id="G8WZX3"/>
<reference evidence="2" key="1">
    <citation type="submission" date="2011-12" db="EMBL/GenBank/DDBJ databases">
        <title>Complete genome sequence of Streptomyces cattleya strain DSM 46488.</title>
        <authorList>
            <person name="Ou H.-Y."/>
            <person name="Li P."/>
            <person name="Zhao C."/>
            <person name="O'Hagan D."/>
            <person name="Deng Z."/>
        </authorList>
    </citation>
    <scope>NUCLEOTIDE SEQUENCE [LARGE SCALE GENOMIC DNA]</scope>
    <source>
        <strain evidence="2">ATCC 35852 / DSM 46488 / JCM 4925 / NBRC 14057 / NRRL 8057</strain>
    </source>
</reference>
<gene>
    <name evidence="1" type="ordered locus">SCATT_32030</name>
</gene>
<protein>
    <submittedName>
        <fullName evidence="1">Uncharacterized protein</fullName>
    </submittedName>
</protein>
<keyword evidence="2" id="KW-1185">Reference proteome</keyword>
<organism evidence="1 2">
    <name type="scientific">Streptantibioticus cattleyicolor (strain ATCC 35852 / DSM 46488 / JCM 4925 / NBRC 14057 / NRRL 8057)</name>
    <name type="common">Streptomyces cattleya</name>
    <dbReference type="NCBI Taxonomy" id="1003195"/>
    <lineage>
        <taxon>Bacteria</taxon>
        <taxon>Bacillati</taxon>
        <taxon>Actinomycetota</taxon>
        <taxon>Actinomycetes</taxon>
        <taxon>Kitasatosporales</taxon>
        <taxon>Streptomycetaceae</taxon>
        <taxon>Streptantibioticus</taxon>
    </lineage>
</organism>
<name>G8WZX3_STREN</name>
<dbReference type="EMBL" id="CP003219">
    <property type="protein sequence ID" value="AEW95574.1"/>
    <property type="molecule type" value="Genomic_DNA"/>
</dbReference>
<dbReference type="STRING" id="1003195.SCATT_32030"/>
<sequence length="47" mass="5514">MDGERVVLLRLRYARTARYLYAFVRTGALPEGRHSKHKGSHRFTRSP</sequence>
<evidence type="ECO:0000313" key="2">
    <source>
        <dbReference type="Proteomes" id="UP000007842"/>
    </source>
</evidence>
<dbReference type="KEGG" id="scy:SCATT_32030"/>
<evidence type="ECO:0000313" key="1">
    <source>
        <dbReference type="EMBL" id="AEW95574.1"/>
    </source>
</evidence>
<dbReference type="PATRIC" id="fig|1003195.29.peg.3196"/>
<accession>G8WZX3</accession>
<dbReference type="HOGENOM" id="CLU_3173558_0_0_11"/>